<evidence type="ECO:0000256" key="1">
    <source>
        <dbReference type="ARBA" id="ARBA00004123"/>
    </source>
</evidence>
<feature type="compositionally biased region" description="Low complexity" evidence="9">
    <location>
        <begin position="352"/>
        <end position="364"/>
    </location>
</feature>
<dbReference type="GO" id="GO:0070847">
    <property type="term" value="C:core mediator complex"/>
    <property type="evidence" value="ECO:0007669"/>
    <property type="project" value="TreeGrafter"/>
</dbReference>
<keyword evidence="11" id="KW-1185">Reference proteome</keyword>
<feature type="compositionally biased region" description="Polar residues" evidence="9">
    <location>
        <begin position="73"/>
        <end position="82"/>
    </location>
</feature>
<evidence type="ECO:0000256" key="4">
    <source>
        <dbReference type="ARBA" id="ARBA00023015"/>
    </source>
</evidence>
<dbReference type="InterPro" id="IPR019258">
    <property type="entry name" value="Mediator_Med4"/>
</dbReference>
<reference evidence="10" key="1">
    <citation type="submission" date="2023-03" db="EMBL/GenBank/DDBJ databases">
        <title>Near-Complete genome sequence of Lipomyces tetrasporous NRRL Y-64009, an oleaginous yeast capable of growing on lignocellulosic hydrolysates.</title>
        <authorList>
            <consortium name="Lawrence Berkeley National Laboratory"/>
            <person name="Jagtap S.S."/>
            <person name="Liu J.-J."/>
            <person name="Walukiewicz H.E."/>
            <person name="Pangilinan J."/>
            <person name="Lipzen A."/>
            <person name="Ahrendt S."/>
            <person name="Koriabine M."/>
            <person name="Cobaugh K."/>
            <person name="Salamov A."/>
            <person name="Yoshinaga Y."/>
            <person name="Ng V."/>
            <person name="Daum C."/>
            <person name="Grigoriev I.V."/>
            <person name="Slininger P.J."/>
            <person name="Dien B.S."/>
            <person name="Jin Y.-S."/>
            <person name="Rao C.V."/>
        </authorList>
    </citation>
    <scope>NUCLEOTIDE SEQUENCE</scope>
    <source>
        <strain evidence="10">NRRL Y-64009</strain>
    </source>
</reference>
<feature type="region of interest" description="Disordered" evidence="9">
    <location>
        <begin position="1"/>
        <end position="26"/>
    </location>
</feature>
<comment type="subunit">
    <text evidence="8">Component of the Mediator complex.</text>
</comment>
<keyword evidence="8" id="KW-0010">Activator</keyword>
<evidence type="ECO:0000256" key="7">
    <source>
        <dbReference type="ARBA" id="ARBA00031257"/>
    </source>
</evidence>
<keyword evidence="5 8" id="KW-0804">Transcription</keyword>
<comment type="similarity">
    <text evidence="2 8">Belongs to the Mediator complex subunit 4 family.</text>
</comment>
<accession>A0AAD7QT88</accession>
<evidence type="ECO:0000256" key="9">
    <source>
        <dbReference type="SAM" id="MobiDB-lite"/>
    </source>
</evidence>
<proteinExistence type="inferred from homology"/>
<evidence type="ECO:0000256" key="3">
    <source>
        <dbReference type="ARBA" id="ARBA00020629"/>
    </source>
</evidence>
<keyword evidence="6 8" id="KW-0539">Nucleus</keyword>
<evidence type="ECO:0000313" key="11">
    <source>
        <dbReference type="Proteomes" id="UP001217417"/>
    </source>
</evidence>
<dbReference type="PANTHER" id="PTHR13208">
    <property type="entry name" value="MEDIATOR OF RNA POLYMERASE II TRANSCRIPTION SUBUNIT 4"/>
    <property type="match status" value="1"/>
</dbReference>
<evidence type="ECO:0000256" key="8">
    <source>
        <dbReference type="RuleBase" id="RU364141"/>
    </source>
</evidence>
<evidence type="ECO:0000256" key="2">
    <source>
        <dbReference type="ARBA" id="ARBA00009626"/>
    </source>
</evidence>
<feature type="compositionally biased region" description="Low complexity" evidence="9">
    <location>
        <begin position="90"/>
        <end position="102"/>
    </location>
</feature>
<evidence type="ECO:0000256" key="5">
    <source>
        <dbReference type="ARBA" id="ARBA00023163"/>
    </source>
</evidence>
<name>A0AAD7QT88_9ASCO</name>
<feature type="region of interest" description="Disordered" evidence="9">
    <location>
        <begin position="251"/>
        <end position="278"/>
    </location>
</feature>
<dbReference type="GO" id="GO:0016592">
    <property type="term" value="C:mediator complex"/>
    <property type="evidence" value="ECO:0007669"/>
    <property type="project" value="InterPro"/>
</dbReference>
<dbReference type="EMBL" id="JARPMG010000004">
    <property type="protein sequence ID" value="KAJ8100893.1"/>
    <property type="molecule type" value="Genomic_DNA"/>
</dbReference>
<dbReference type="Proteomes" id="UP001217417">
    <property type="component" value="Unassembled WGS sequence"/>
</dbReference>
<feature type="compositionally biased region" description="Basic residues" evidence="9">
    <location>
        <begin position="370"/>
        <end position="382"/>
    </location>
</feature>
<dbReference type="GO" id="GO:0006357">
    <property type="term" value="P:regulation of transcription by RNA polymerase II"/>
    <property type="evidence" value="ECO:0007669"/>
    <property type="project" value="InterPro"/>
</dbReference>
<keyword evidence="4 8" id="KW-0805">Transcription regulation</keyword>
<gene>
    <name evidence="8" type="primary">MED4</name>
    <name evidence="10" type="ORF">POJ06DRAFT_274666</name>
</gene>
<sequence>MAASPRPALPAITAKPPGSAHIPPSPAGFLSIPSVTQAPPRSLADAIAERKKLFANGLQTPITIPGIETTVQKPKTPLQSIPPSRDFTRANTPSTATTPLTSATPTTVSGYNALPTPIPSVTASKLSIFGALDAFEGKIADLISTVGRYAPGAGAAKDLINADFQLGTAVDELLTYQDNKTLIAKLSAVSSELDVQLNALLNTLSDARIELLSIPGTNDLNSKDTVDTPKTSYTELLAYATKIAKFSRAPPGFTPPPAWASPPATEQPKNETSPDIQAPTVAEAVARTLKDVYKDSGSIPANLPWPAEDEMRRGMLVQYNQLFGSDGGEKGVVATEMAVVVPGQEGHTDNRSLSSSSQVQTNSSEPQFGNKRKRHEKRRNKQRQGEFASDIDRDDDDSEDDDGEDEDYNEDEIDGRNNGDGMPSNSSDYIDAQEAFRQPNPSSGVRSNGIAAPASNGHSRQDSAVNREALLDLDLFDPNED</sequence>
<comment type="caution">
    <text evidence="10">The sequence shown here is derived from an EMBL/GenBank/DDBJ whole genome shotgun (WGS) entry which is preliminary data.</text>
</comment>
<comment type="subcellular location">
    <subcellularLocation>
        <location evidence="1 8">Nucleus</location>
    </subcellularLocation>
</comment>
<feature type="region of interest" description="Disordered" evidence="9">
    <location>
        <begin position="342"/>
        <end position="466"/>
    </location>
</feature>
<evidence type="ECO:0000256" key="6">
    <source>
        <dbReference type="ARBA" id="ARBA00023242"/>
    </source>
</evidence>
<dbReference type="GO" id="GO:0003712">
    <property type="term" value="F:transcription coregulator activity"/>
    <property type="evidence" value="ECO:0007669"/>
    <property type="project" value="InterPro"/>
</dbReference>
<dbReference type="Pfam" id="PF10018">
    <property type="entry name" value="Med4"/>
    <property type="match status" value="1"/>
</dbReference>
<dbReference type="PANTHER" id="PTHR13208:SF2">
    <property type="entry name" value="MEDIATOR OF RNA POLYMERASE II TRANSCRIPTION SUBUNIT 4"/>
    <property type="match status" value="1"/>
</dbReference>
<comment type="function">
    <text evidence="8">Component of the Mediator complex, a coactivator involved in the regulated transcription of nearly all RNA polymerase II-dependent genes. Mediator functions as a bridge to convey information from gene-specific regulatory proteins to the basal RNA polymerase II transcription machinery. Mediator is recruited to promoters by direct interactions with regulatory proteins and serves as a scaffold for the assembly of a functional preinitiation complex with RNA polymerase II and the general transcription factors.</text>
</comment>
<organism evidence="10 11">
    <name type="scientific">Lipomyces tetrasporus</name>
    <dbReference type="NCBI Taxonomy" id="54092"/>
    <lineage>
        <taxon>Eukaryota</taxon>
        <taxon>Fungi</taxon>
        <taxon>Dikarya</taxon>
        <taxon>Ascomycota</taxon>
        <taxon>Saccharomycotina</taxon>
        <taxon>Lipomycetes</taxon>
        <taxon>Lipomycetales</taxon>
        <taxon>Lipomycetaceae</taxon>
        <taxon>Lipomyces</taxon>
    </lineage>
</organism>
<dbReference type="AlphaFoldDB" id="A0AAD7QT88"/>
<evidence type="ECO:0000313" key="10">
    <source>
        <dbReference type="EMBL" id="KAJ8100893.1"/>
    </source>
</evidence>
<protein>
    <recommendedName>
        <fullName evidence="3 8">Mediator of RNA polymerase II transcription subunit 4</fullName>
    </recommendedName>
    <alternativeName>
        <fullName evidence="7 8">Mediator complex subunit 4</fullName>
    </alternativeName>
</protein>
<feature type="compositionally biased region" description="Acidic residues" evidence="9">
    <location>
        <begin position="392"/>
        <end position="413"/>
    </location>
</feature>
<feature type="region of interest" description="Disordered" evidence="9">
    <location>
        <begin position="73"/>
        <end position="102"/>
    </location>
</feature>